<dbReference type="PANTHER" id="PTHR10221:SF9">
    <property type="entry name" value="TRANSCRIPTION INITIATION FACTOR TFIID SUBUNIT 6"/>
    <property type="match status" value="1"/>
</dbReference>
<dbReference type="GO" id="GO:0016251">
    <property type="term" value="F:RNA polymerase II general transcription initiation factor activity"/>
    <property type="evidence" value="ECO:0007669"/>
    <property type="project" value="InterPro"/>
</dbReference>
<dbReference type="GO" id="GO:0046982">
    <property type="term" value="F:protein heterodimerization activity"/>
    <property type="evidence" value="ECO:0007669"/>
    <property type="project" value="InterPro"/>
</dbReference>
<evidence type="ECO:0000256" key="5">
    <source>
        <dbReference type="ARBA" id="ARBA00023242"/>
    </source>
</evidence>
<dbReference type="InterPro" id="IPR004823">
    <property type="entry name" value="TAF_TATA-bd_Histone-like_dom"/>
</dbReference>
<dbReference type="GO" id="GO:0005669">
    <property type="term" value="C:transcription factor TFIID complex"/>
    <property type="evidence" value="ECO:0007669"/>
    <property type="project" value="InterPro"/>
</dbReference>
<evidence type="ECO:0000313" key="9">
    <source>
        <dbReference type="EMBL" id="KAK9884751.1"/>
    </source>
</evidence>
<dbReference type="GO" id="GO:0000124">
    <property type="term" value="C:SAGA complex"/>
    <property type="evidence" value="ECO:0007669"/>
    <property type="project" value="InterPro"/>
</dbReference>
<evidence type="ECO:0000256" key="6">
    <source>
        <dbReference type="ARBA" id="ARBA00040091"/>
    </source>
</evidence>
<keyword evidence="5" id="KW-0539">Nucleus</keyword>
<keyword evidence="10" id="KW-1185">Reference proteome</keyword>
<feature type="domain" description="TATA box binding protein associated factor (TAF) histone-like fold" evidence="8">
    <location>
        <begin position="75"/>
        <end position="116"/>
    </location>
</feature>
<dbReference type="GO" id="GO:0046695">
    <property type="term" value="C:SLIK (SAGA-like) complex"/>
    <property type="evidence" value="ECO:0007669"/>
    <property type="project" value="InterPro"/>
</dbReference>
<gene>
    <name evidence="9" type="ORF">WA026_007600</name>
</gene>
<evidence type="ECO:0000256" key="4">
    <source>
        <dbReference type="ARBA" id="ARBA00023163"/>
    </source>
</evidence>
<comment type="similarity">
    <text evidence="2">Belongs to the TAF6 family.</text>
</comment>
<dbReference type="PANTHER" id="PTHR10221">
    <property type="entry name" value="TRANSCRIPTION INITIATION FACTOR TFIID SUBUNIT 6"/>
    <property type="match status" value="1"/>
</dbReference>
<name>A0AAW1UVB3_9CUCU</name>
<evidence type="ECO:0000313" key="10">
    <source>
        <dbReference type="Proteomes" id="UP001431783"/>
    </source>
</evidence>
<dbReference type="GO" id="GO:0003713">
    <property type="term" value="F:transcription coactivator activity"/>
    <property type="evidence" value="ECO:0007669"/>
    <property type="project" value="TreeGrafter"/>
</dbReference>
<protein>
    <recommendedName>
        <fullName evidence="6">Transcription initiation factor TFIID subunit 6</fullName>
    </recommendedName>
</protein>
<keyword evidence="3" id="KW-0805">Transcription regulation</keyword>
<dbReference type="Gene3D" id="1.10.20.10">
    <property type="entry name" value="Histone, subunit A"/>
    <property type="match status" value="1"/>
</dbReference>
<comment type="caution">
    <text evidence="9">The sequence shown here is derived from an EMBL/GenBank/DDBJ whole genome shotgun (WGS) entry which is preliminary data.</text>
</comment>
<evidence type="ECO:0000256" key="3">
    <source>
        <dbReference type="ARBA" id="ARBA00023015"/>
    </source>
</evidence>
<evidence type="ECO:0000256" key="2">
    <source>
        <dbReference type="ARBA" id="ARBA00007688"/>
    </source>
</evidence>
<proteinExistence type="inferred from homology"/>
<evidence type="ECO:0000259" key="8">
    <source>
        <dbReference type="Pfam" id="PF02969"/>
    </source>
</evidence>
<feature type="region of interest" description="Disordered" evidence="7">
    <location>
        <begin position="1"/>
        <end position="51"/>
    </location>
</feature>
<dbReference type="Proteomes" id="UP001431783">
    <property type="component" value="Unassembled WGS sequence"/>
</dbReference>
<dbReference type="GO" id="GO:0051123">
    <property type="term" value="P:RNA polymerase II preinitiation complex assembly"/>
    <property type="evidence" value="ECO:0007669"/>
    <property type="project" value="TreeGrafter"/>
</dbReference>
<dbReference type="EMBL" id="JARQZJ010000093">
    <property type="protein sequence ID" value="KAK9884751.1"/>
    <property type="molecule type" value="Genomic_DNA"/>
</dbReference>
<reference evidence="9 10" key="1">
    <citation type="submission" date="2023-03" db="EMBL/GenBank/DDBJ databases">
        <title>Genome insight into feeding habits of ladybird beetles.</title>
        <authorList>
            <person name="Li H.-S."/>
            <person name="Huang Y.-H."/>
            <person name="Pang H."/>
        </authorList>
    </citation>
    <scope>NUCLEOTIDE SEQUENCE [LARGE SCALE GENOMIC DNA]</scope>
    <source>
        <strain evidence="9">SYSU_2023b</strain>
        <tissue evidence="9">Whole body</tissue>
    </source>
</reference>
<comment type="subcellular location">
    <subcellularLocation>
        <location evidence="1">Nucleus</location>
    </subcellularLocation>
</comment>
<feature type="compositionally biased region" description="Polar residues" evidence="7">
    <location>
        <begin position="30"/>
        <end position="39"/>
    </location>
</feature>
<accession>A0AAW1UVB3</accession>
<feature type="compositionally biased region" description="Polar residues" evidence="7">
    <location>
        <begin position="1"/>
        <end position="10"/>
    </location>
</feature>
<evidence type="ECO:0000256" key="7">
    <source>
        <dbReference type="SAM" id="MobiDB-lite"/>
    </source>
</evidence>
<dbReference type="AlphaFoldDB" id="A0AAW1UVB3"/>
<sequence length="507" mass="58858">MSQSMRNSTLKTKKSTKDRDKRKPAGNYDGNCSNTNEKSSPTRESHSKRYAGLSSENIKVAAEQITSEFSPELPSKESLELLTEDINYKLRYIIHQAANRAIISNRTAINSNDIEETFSDLSLDKIYGATTDPMWIQFSHQNHHFLYLNDPSVTLVEEAERELAYSQPGEPTIKKSWLPESKEPKKCLINYFLTVSESVISNDFELRKMALQNVSSNPNIGPIVEWFYMLGYILLSKDVTYHSLTSYALDLIETLEMSPLGNTEVSETQLNILVKLILQRLLKSFKNQGTLKPMCWVLGILCRRYPLREYVITKLIQQLQKPVENCVPIVMIINALGIDAIINVFTNNIEYFFKNLQAEFPTLYEYALMETYYILFKHGIYDVHLYSYHPSLENFKIMLHQTPKTKNEDQKKEFDFISMKKKLIRTRSKIEGKYINKYIPYNEIFEVPHFQKRLMMKLENHHSTMLHFGWNKQTHVTVGKFSIVLPVLKNENVSPINCNHSLFSLNL</sequence>
<keyword evidence="4" id="KW-0804">Transcription</keyword>
<dbReference type="InterPro" id="IPR009072">
    <property type="entry name" value="Histone-fold"/>
</dbReference>
<evidence type="ECO:0000256" key="1">
    <source>
        <dbReference type="ARBA" id="ARBA00004123"/>
    </source>
</evidence>
<dbReference type="InterPro" id="IPR037796">
    <property type="entry name" value="TAF6"/>
</dbReference>
<organism evidence="9 10">
    <name type="scientific">Henosepilachna vigintioctopunctata</name>
    <dbReference type="NCBI Taxonomy" id="420089"/>
    <lineage>
        <taxon>Eukaryota</taxon>
        <taxon>Metazoa</taxon>
        <taxon>Ecdysozoa</taxon>
        <taxon>Arthropoda</taxon>
        <taxon>Hexapoda</taxon>
        <taxon>Insecta</taxon>
        <taxon>Pterygota</taxon>
        <taxon>Neoptera</taxon>
        <taxon>Endopterygota</taxon>
        <taxon>Coleoptera</taxon>
        <taxon>Polyphaga</taxon>
        <taxon>Cucujiformia</taxon>
        <taxon>Coccinelloidea</taxon>
        <taxon>Coccinellidae</taxon>
        <taxon>Epilachninae</taxon>
        <taxon>Epilachnini</taxon>
        <taxon>Henosepilachna</taxon>
    </lineage>
</organism>
<dbReference type="Pfam" id="PF02969">
    <property type="entry name" value="TAF"/>
    <property type="match status" value="1"/>
</dbReference>